<dbReference type="EMBL" id="MUBK01000012">
    <property type="protein sequence ID" value="OTA20062.1"/>
    <property type="molecule type" value="Genomic_DNA"/>
</dbReference>
<dbReference type="AlphaFoldDB" id="A0A1Y2SM98"/>
<dbReference type="GO" id="GO:0000162">
    <property type="term" value="P:L-tryptophan biosynthetic process"/>
    <property type="evidence" value="ECO:0007669"/>
    <property type="project" value="TreeGrafter"/>
</dbReference>
<proteinExistence type="predicted"/>
<dbReference type="PROSITE" id="PS51273">
    <property type="entry name" value="GATASE_TYPE_1"/>
    <property type="match status" value="1"/>
</dbReference>
<dbReference type="Proteomes" id="UP000194204">
    <property type="component" value="Unassembled WGS sequence"/>
</dbReference>
<comment type="catalytic activity">
    <reaction evidence="4">
        <text>chorismate + L-glutamine = anthranilate + pyruvate + L-glutamate + H(+)</text>
        <dbReference type="Rhea" id="RHEA:21732"/>
        <dbReference type="ChEBI" id="CHEBI:15361"/>
        <dbReference type="ChEBI" id="CHEBI:15378"/>
        <dbReference type="ChEBI" id="CHEBI:16567"/>
        <dbReference type="ChEBI" id="CHEBI:29748"/>
        <dbReference type="ChEBI" id="CHEBI:29985"/>
        <dbReference type="ChEBI" id="CHEBI:58359"/>
        <dbReference type="EC" id="4.1.3.27"/>
    </reaction>
</comment>
<dbReference type="Gene3D" id="3.40.50.880">
    <property type="match status" value="1"/>
</dbReference>
<dbReference type="PRINTS" id="PR00099">
    <property type="entry name" value="CPSGATASE"/>
</dbReference>
<gene>
    <name evidence="6" type="ORF">Xbed_01777</name>
</gene>
<keyword evidence="2" id="KW-0315">Glutamine amidotransferase</keyword>
<dbReference type="OrthoDB" id="9786812at2"/>
<dbReference type="GO" id="GO:0004049">
    <property type="term" value="F:anthranilate synthase activity"/>
    <property type="evidence" value="ECO:0007669"/>
    <property type="project" value="UniProtKB-EC"/>
</dbReference>
<dbReference type="RefSeq" id="WP_086112568.1">
    <property type="nucleotide sequence ID" value="NZ_CAWNHF010000024.1"/>
</dbReference>
<reference evidence="6 7" key="1">
    <citation type="submission" date="2017-01" db="EMBL/GenBank/DDBJ databases">
        <title>Deconstructing symbiosis and pathogenesis requirements using a combined genomic-metabolomic approach.</title>
        <authorList>
            <person name="Tobias N.J."/>
            <person name="Wolff H."/>
            <person name="Djahanschiri B."/>
            <person name="Ebersberger I."/>
            <person name="Bode H.B."/>
        </authorList>
    </citation>
    <scope>NUCLEOTIDE SEQUENCE [LARGE SCALE GENOMIC DNA]</scope>
    <source>
        <strain evidence="6 7">DSM 4764</strain>
    </source>
</reference>
<organism evidence="6 7">
    <name type="scientific">Xenorhabdus beddingii</name>
    <dbReference type="NCBI Taxonomy" id="40578"/>
    <lineage>
        <taxon>Bacteria</taxon>
        <taxon>Pseudomonadati</taxon>
        <taxon>Pseudomonadota</taxon>
        <taxon>Gammaproteobacteria</taxon>
        <taxon>Enterobacterales</taxon>
        <taxon>Morganellaceae</taxon>
        <taxon>Xenorhabdus</taxon>
    </lineage>
</organism>
<comment type="caution">
    <text evidence="6">The sequence shown here is derived from an EMBL/GenBank/DDBJ whole genome shotgun (WGS) entry which is preliminary data.</text>
</comment>
<dbReference type="NCBIfam" id="TIGR00566">
    <property type="entry name" value="trpG_papA"/>
    <property type="match status" value="1"/>
</dbReference>
<dbReference type="SUPFAM" id="SSF52317">
    <property type="entry name" value="Class I glutamine amidotransferase-like"/>
    <property type="match status" value="1"/>
</dbReference>
<feature type="domain" description="Glutamine amidotransferase" evidence="5">
    <location>
        <begin position="5"/>
        <end position="187"/>
    </location>
</feature>
<evidence type="ECO:0000259" key="5">
    <source>
        <dbReference type="Pfam" id="PF00117"/>
    </source>
</evidence>
<sequence>MANILLLDNVDSFTYNLVDQLRTQGHQVVIYRNTVSANLIIAKLDEMESPLLMLSPGPGKPSDAGCMPELIKRVIGQIPVIGICLGHQAIIEAYGGEVSAAKEILHGRATLATHDEQNMFSGLPNPLPVARYHSLTAVRVPTTLTVSASCGDTIMAVRHDEHKVCGFQFHPESILTTRGVKLLEQTLMWALN</sequence>
<dbReference type="InterPro" id="IPR017926">
    <property type="entry name" value="GATASE"/>
</dbReference>
<dbReference type="InterPro" id="IPR029062">
    <property type="entry name" value="Class_I_gatase-like"/>
</dbReference>
<evidence type="ECO:0000313" key="7">
    <source>
        <dbReference type="Proteomes" id="UP000194204"/>
    </source>
</evidence>
<evidence type="ECO:0000256" key="2">
    <source>
        <dbReference type="ARBA" id="ARBA00022962"/>
    </source>
</evidence>
<evidence type="ECO:0000256" key="3">
    <source>
        <dbReference type="ARBA" id="ARBA00023239"/>
    </source>
</evidence>
<keyword evidence="7" id="KW-1185">Reference proteome</keyword>
<dbReference type="InterPro" id="IPR006221">
    <property type="entry name" value="TrpG/PapA_dom"/>
</dbReference>
<evidence type="ECO:0000256" key="1">
    <source>
        <dbReference type="ARBA" id="ARBA00012266"/>
    </source>
</evidence>
<dbReference type="PRINTS" id="PR00097">
    <property type="entry name" value="ANTSNTHASEII"/>
</dbReference>
<dbReference type="Pfam" id="PF00117">
    <property type="entry name" value="GATase"/>
    <property type="match status" value="1"/>
</dbReference>
<dbReference type="GO" id="GO:0005829">
    <property type="term" value="C:cytosol"/>
    <property type="evidence" value="ECO:0007669"/>
    <property type="project" value="TreeGrafter"/>
</dbReference>
<dbReference type="EC" id="4.1.3.27" evidence="1"/>
<dbReference type="PRINTS" id="PR00096">
    <property type="entry name" value="GATASE"/>
</dbReference>
<dbReference type="GO" id="GO:0004048">
    <property type="term" value="F:anthranilate phosphoribosyltransferase activity"/>
    <property type="evidence" value="ECO:0007669"/>
    <property type="project" value="TreeGrafter"/>
</dbReference>
<dbReference type="CDD" id="cd01743">
    <property type="entry name" value="GATase1_Anthranilate_Synthase"/>
    <property type="match status" value="1"/>
</dbReference>
<accession>A0A1Y2SM98</accession>
<evidence type="ECO:0000313" key="6">
    <source>
        <dbReference type="EMBL" id="OTA20062.1"/>
    </source>
</evidence>
<protein>
    <recommendedName>
        <fullName evidence="1">anthranilate synthase</fullName>
        <ecNumber evidence="1">4.1.3.27</ecNumber>
    </recommendedName>
</protein>
<dbReference type="STRING" id="40578.Xbed_01777"/>
<keyword evidence="3" id="KW-0456">Lyase</keyword>
<evidence type="ECO:0000256" key="4">
    <source>
        <dbReference type="ARBA" id="ARBA00047683"/>
    </source>
</evidence>
<dbReference type="FunFam" id="3.40.50.880:FF:000003">
    <property type="entry name" value="Anthranilate synthase component II"/>
    <property type="match status" value="1"/>
</dbReference>
<dbReference type="PANTHER" id="PTHR43418:SF2">
    <property type="entry name" value="BIFUNCTIONAL PROTEIN TRPGD"/>
    <property type="match status" value="1"/>
</dbReference>
<dbReference type="InterPro" id="IPR050472">
    <property type="entry name" value="Anth_synth/Amidotransfase"/>
</dbReference>
<dbReference type="PANTHER" id="PTHR43418">
    <property type="entry name" value="MULTIFUNCTIONAL TRYPTOPHAN BIOSYNTHESIS PROTEIN-RELATED"/>
    <property type="match status" value="1"/>
</dbReference>
<name>A0A1Y2SM98_9GAMM</name>
<dbReference type="GO" id="GO:0002047">
    <property type="term" value="P:phenazine biosynthetic process"/>
    <property type="evidence" value="ECO:0007669"/>
    <property type="project" value="TreeGrafter"/>
</dbReference>